<name>A0A6A6TET7_9PLEO</name>
<evidence type="ECO:0000313" key="1">
    <source>
        <dbReference type="EMBL" id="KAF2658242.1"/>
    </source>
</evidence>
<proteinExistence type="predicted"/>
<evidence type="ECO:0000313" key="2">
    <source>
        <dbReference type="Proteomes" id="UP000799324"/>
    </source>
</evidence>
<sequence>MQVSSRYPGSSNCGMWYETVQKLCVSRKVSAAQSERSEILFRLAKIVAAESAVLIEVELQQCNSARRVGGYWCLRTRRLRRLCEEVTQVAPVNKERAVYKGRPTGSAKESAAVRKMNRSRPPLCSAVNGHAFPNRGVQVKKKRDAVAARPLSGDAET</sequence>
<dbReference type="EMBL" id="MU004316">
    <property type="protein sequence ID" value="KAF2658242.1"/>
    <property type="molecule type" value="Genomic_DNA"/>
</dbReference>
<reference evidence="1" key="1">
    <citation type="journal article" date="2020" name="Stud. Mycol.">
        <title>101 Dothideomycetes genomes: a test case for predicting lifestyles and emergence of pathogens.</title>
        <authorList>
            <person name="Haridas S."/>
            <person name="Albert R."/>
            <person name="Binder M."/>
            <person name="Bloem J."/>
            <person name="Labutti K."/>
            <person name="Salamov A."/>
            <person name="Andreopoulos B."/>
            <person name="Baker S."/>
            <person name="Barry K."/>
            <person name="Bills G."/>
            <person name="Bluhm B."/>
            <person name="Cannon C."/>
            <person name="Castanera R."/>
            <person name="Culley D."/>
            <person name="Daum C."/>
            <person name="Ezra D."/>
            <person name="Gonzalez J."/>
            <person name="Henrissat B."/>
            <person name="Kuo A."/>
            <person name="Liang C."/>
            <person name="Lipzen A."/>
            <person name="Lutzoni F."/>
            <person name="Magnuson J."/>
            <person name="Mondo S."/>
            <person name="Nolan M."/>
            <person name="Ohm R."/>
            <person name="Pangilinan J."/>
            <person name="Park H.-J."/>
            <person name="Ramirez L."/>
            <person name="Alfaro M."/>
            <person name="Sun H."/>
            <person name="Tritt A."/>
            <person name="Yoshinaga Y."/>
            <person name="Zwiers L.-H."/>
            <person name="Turgeon B."/>
            <person name="Goodwin S."/>
            <person name="Spatafora J."/>
            <person name="Crous P."/>
            <person name="Grigoriev I."/>
        </authorList>
    </citation>
    <scope>NUCLEOTIDE SEQUENCE</scope>
    <source>
        <strain evidence="1">CBS 122681</strain>
    </source>
</reference>
<dbReference type="Proteomes" id="UP000799324">
    <property type="component" value="Unassembled WGS sequence"/>
</dbReference>
<dbReference type="AlphaFoldDB" id="A0A6A6TET7"/>
<organism evidence="1 2">
    <name type="scientific">Lophiostoma macrostomum CBS 122681</name>
    <dbReference type="NCBI Taxonomy" id="1314788"/>
    <lineage>
        <taxon>Eukaryota</taxon>
        <taxon>Fungi</taxon>
        <taxon>Dikarya</taxon>
        <taxon>Ascomycota</taxon>
        <taxon>Pezizomycotina</taxon>
        <taxon>Dothideomycetes</taxon>
        <taxon>Pleosporomycetidae</taxon>
        <taxon>Pleosporales</taxon>
        <taxon>Lophiostomataceae</taxon>
        <taxon>Lophiostoma</taxon>
    </lineage>
</organism>
<gene>
    <name evidence="1" type="ORF">K491DRAFT_273911</name>
</gene>
<protein>
    <submittedName>
        <fullName evidence="1">Uncharacterized protein</fullName>
    </submittedName>
</protein>
<keyword evidence="2" id="KW-1185">Reference proteome</keyword>
<accession>A0A6A6TET7</accession>